<evidence type="ECO:0008006" key="5">
    <source>
        <dbReference type="Google" id="ProtNLM"/>
    </source>
</evidence>
<dbReference type="EMBL" id="QUNO01000006">
    <property type="protein sequence ID" value="REH47170.1"/>
    <property type="molecule type" value="Genomic_DNA"/>
</dbReference>
<feature type="transmembrane region" description="Helical" evidence="1">
    <location>
        <begin position="191"/>
        <end position="212"/>
    </location>
</feature>
<proteinExistence type="predicted"/>
<keyword evidence="4" id="KW-1185">Reference proteome</keyword>
<evidence type="ECO:0000313" key="4">
    <source>
        <dbReference type="Proteomes" id="UP000256269"/>
    </source>
</evidence>
<feature type="chain" id="PRO_5017788258" description="Integral membrane protein" evidence="2">
    <location>
        <begin position="36"/>
        <end position="363"/>
    </location>
</feature>
<protein>
    <recommendedName>
        <fullName evidence="5">Integral membrane protein</fullName>
    </recommendedName>
</protein>
<feature type="transmembrane region" description="Helical" evidence="1">
    <location>
        <begin position="224"/>
        <end position="245"/>
    </location>
</feature>
<feature type="transmembrane region" description="Helical" evidence="1">
    <location>
        <begin position="330"/>
        <end position="352"/>
    </location>
</feature>
<keyword evidence="1" id="KW-1133">Transmembrane helix</keyword>
<reference evidence="3 4" key="1">
    <citation type="submission" date="2018-08" db="EMBL/GenBank/DDBJ databases">
        <title>Genomic Encyclopedia of Archaeal and Bacterial Type Strains, Phase II (KMG-II): from individual species to whole genera.</title>
        <authorList>
            <person name="Goeker M."/>
        </authorList>
    </citation>
    <scope>NUCLEOTIDE SEQUENCE [LARGE SCALE GENOMIC DNA]</scope>
    <source>
        <strain evidence="3 4">DSM 45791</strain>
    </source>
</reference>
<dbReference type="RefSeq" id="WP_116175804.1">
    <property type="nucleotide sequence ID" value="NZ_CP144375.1"/>
</dbReference>
<accession>A0A3E0HLD7</accession>
<keyword evidence="1" id="KW-0812">Transmembrane</keyword>
<evidence type="ECO:0000256" key="1">
    <source>
        <dbReference type="SAM" id="Phobius"/>
    </source>
</evidence>
<dbReference type="OrthoDB" id="4350469at2"/>
<gene>
    <name evidence="3" type="ORF">BCF44_106335</name>
</gene>
<comment type="caution">
    <text evidence="3">The sequence shown here is derived from an EMBL/GenBank/DDBJ whole genome shotgun (WGS) entry which is preliminary data.</text>
</comment>
<dbReference type="Proteomes" id="UP000256269">
    <property type="component" value="Unassembled WGS sequence"/>
</dbReference>
<sequence>MTERVSTTRRTLLRLRLALLALTVVVLAMSAWSFAATQDVLSTVRDRTAPAVLDIASARAALMQAHAAAVSSFVNGGAGLVGPGEQYATSLSVAEQDLARAAEDNSAGAAASNELQLLAGLLTTYSGWMSQADSHYRDKPVDSLYLSDLWYAARALDGGDQTLAHLEVLAQDQQQELDQELTADWLDPSLALAWLVPALVLLALLVYTQVYLRRRFRRRYSPWMIGATVVLLALMGATATELMLADRAHSANAALTAYVDGTDQQSDAVSAGAQHQLILLIRQVCAPSGKPDGCGDTMPATPPAVPLTTAAPPATSAASATAQFASATDLGWLLVLIPVLALAVAGLVLAGLQPRIDEYRNRS</sequence>
<evidence type="ECO:0000313" key="3">
    <source>
        <dbReference type="EMBL" id="REH47170.1"/>
    </source>
</evidence>
<feature type="signal peptide" evidence="2">
    <location>
        <begin position="1"/>
        <end position="35"/>
    </location>
</feature>
<name>A0A3E0HLD7_9PSEU</name>
<dbReference type="AlphaFoldDB" id="A0A3E0HLD7"/>
<keyword evidence="1" id="KW-0472">Membrane</keyword>
<keyword evidence="2" id="KW-0732">Signal</keyword>
<evidence type="ECO:0000256" key="2">
    <source>
        <dbReference type="SAM" id="SignalP"/>
    </source>
</evidence>
<organism evidence="3 4">
    <name type="scientific">Kutzneria buriramensis</name>
    <dbReference type="NCBI Taxonomy" id="1045776"/>
    <lineage>
        <taxon>Bacteria</taxon>
        <taxon>Bacillati</taxon>
        <taxon>Actinomycetota</taxon>
        <taxon>Actinomycetes</taxon>
        <taxon>Pseudonocardiales</taxon>
        <taxon>Pseudonocardiaceae</taxon>
        <taxon>Kutzneria</taxon>
    </lineage>
</organism>